<feature type="region of interest" description="Disordered" evidence="1">
    <location>
        <begin position="149"/>
        <end position="202"/>
    </location>
</feature>
<accession>A0ABQ4Z772</accession>
<feature type="compositionally biased region" description="Polar residues" evidence="1">
    <location>
        <begin position="165"/>
        <end position="193"/>
    </location>
</feature>
<reference evidence="2" key="2">
    <citation type="submission" date="2022-01" db="EMBL/GenBank/DDBJ databases">
        <authorList>
            <person name="Yamashiro T."/>
            <person name="Shiraishi A."/>
            <person name="Satake H."/>
            <person name="Nakayama K."/>
        </authorList>
    </citation>
    <scope>NUCLEOTIDE SEQUENCE</scope>
</reference>
<dbReference type="EMBL" id="BQNB010011049">
    <property type="protein sequence ID" value="GJS85436.1"/>
    <property type="molecule type" value="Genomic_DNA"/>
</dbReference>
<gene>
    <name evidence="2" type="ORF">Tco_0751977</name>
</gene>
<reference evidence="2" key="1">
    <citation type="journal article" date="2022" name="Int. J. Mol. Sci.">
        <title>Draft Genome of Tanacetum Coccineum: Genomic Comparison of Closely Related Tanacetum-Family Plants.</title>
        <authorList>
            <person name="Yamashiro T."/>
            <person name="Shiraishi A."/>
            <person name="Nakayama K."/>
            <person name="Satake H."/>
        </authorList>
    </citation>
    <scope>NUCLEOTIDE SEQUENCE</scope>
</reference>
<evidence type="ECO:0000313" key="3">
    <source>
        <dbReference type="Proteomes" id="UP001151760"/>
    </source>
</evidence>
<sequence>MQRQIERLQAQLGDLKENAHLKTAYKNLFDSIQVSRAQTKSLTDSLNEKLNAMIHENAKLRAQLFDKISKQKNIPNGTSVNTKFSKPSVLGKPPSNFRSKLYVVTPLPKSLPKSVTSHSVPKTQESNVVKNCNVIAPGMFRINPSQTSRVDTFMPNKQSKESVRTNRITTSQPHVITKENVNPNSNGLSSTGVESAAKTRRP</sequence>
<proteinExistence type="predicted"/>
<evidence type="ECO:0000256" key="1">
    <source>
        <dbReference type="SAM" id="MobiDB-lite"/>
    </source>
</evidence>
<name>A0ABQ4Z772_9ASTR</name>
<comment type="caution">
    <text evidence="2">The sequence shown here is derived from an EMBL/GenBank/DDBJ whole genome shotgun (WGS) entry which is preliminary data.</text>
</comment>
<keyword evidence="3" id="KW-1185">Reference proteome</keyword>
<organism evidence="2 3">
    <name type="scientific">Tanacetum coccineum</name>
    <dbReference type="NCBI Taxonomy" id="301880"/>
    <lineage>
        <taxon>Eukaryota</taxon>
        <taxon>Viridiplantae</taxon>
        <taxon>Streptophyta</taxon>
        <taxon>Embryophyta</taxon>
        <taxon>Tracheophyta</taxon>
        <taxon>Spermatophyta</taxon>
        <taxon>Magnoliopsida</taxon>
        <taxon>eudicotyledons</taxon>
        <taxon>Gunneridae</taxon>
        <taxon>Pentapetalae</taxon>
        <taxon>asterids</taxon>
        <taxon>campanulids</taxon>
        <taxon>Asterales</taxon>
        <taxon>Asteraceae</taxon>
        <taxon>Asteroideae</taxon>
        <taxon>Anthemideae</taxon>
        <taxon>Anthemidinae</taxon>
        <taxon>Tanacetum</taxon>
    </lineage>
</organism>
<evidence type="ECO:0000313" key="2">
    <source>
        <dbReference type="EMBL" id="GJS85436.1"/>
    </source>
</evidence>
<protein>
    <submittedName>
        <fullName evidence="2">Uncharacterized protein</fullName>
    </submittedName>
</protein>
<dbReference type="Proteomes" id="UP001151760">
    <property type="component" value="Unassembled WGS sequence"/>
</dbReference>